<reference evidence="2 3" key="1">
    <citation type="submission" date="2017-10" db="EMBL/GenBank/DDBJ databases">
        <title>Genomics of the genus Arcobacter.</title>
        <authorList>
            <person name="Perez-Cataluna A."/>
            <person name="Figueras M.J."/>
        </authorList>
    </citation>
    <scope>NUCLEOTIDE SEQUENCE [LARGE SCALE GENOMIC DNA]</scope>
    <source>
        <strain evidence="2 3">CECT 8987</strain>
    </source>
</reference>
<feature type="domain" description="SGNH hydrolase-type esterase" evidence="1">
    <location>
        <begin position="10"/>
        <end position="159"/>
    </location>
</feature>
<dbReference type="Proteomes" id="UP000290657">
    <property type="component" value="Unassembled WGS sequence"/>
</dbReference>
<accession>A0A4Q0XR92</accession>
<dbReference type="Pfam" id="PF13472">
    <property type="entry name" value="Lipase_GDSL_2"/>
    <property type="match status" value="1"/>
</dbReference>
<dbReference type="EMBL" id="PDKN01000006">
    <property type="protein sequence ID" value="RXJ56208.1"/>
    <property type="molecule type" value="Genomic_DNA"/>
</dbReference>
<dbReference type="RefSeq" id="WP_128996549.1">
    <property type="nucleotide sequence ID" value="NZ_PDKN01000006.1"/>
</dbReference>
<proteinExistence type="predicted"/>
<evidence type="ECO:0000259" key="1">
    <source>
        <dbReference type="Pfam" id="PF13472"/>
    </source>
</evidence>
<dbReference type="PANTHER" id="PTHR30383:SF5">
    <property type="entry name" value="SGNH HYDROLASE-TYPE ESTERASE DOMAIN-CONTAINING PROTEIN"/>
    <property type="match status" value="1"/>
</dbReference>
<dbReference type="InterPro" id="IPR013830">
    <property type="entry name" value="SGNH_hydro"/>
</dbReference>
<dbReference type="AlphaFoldDB" id="A0A4Q0XR92"/>
<dbReference type="InterPro" id="IPR036514">
    <property type="entry name" value="SGNH_hydro_sf"/>
</dbReference>
<dbReference type="Gene3D" id="3.40.50.1110">
    <property type="entry name" value="SGNH hydrolase"/>
    <property type="match status" value="1"/>
</dbReference>
<name>A0A4Q0XR92_9BACT</name>
<organism evidence="2 3">
    <name type="scientific">Candidatus Marinarcus aquaticus</name>
    <dbReference type="NCBI Taxonomy" id="2044504"/>
    <lineage>
        <taxon>Bacteria</taxon>
        <taxon>Pseudomonadati</taxon>
        <taxon>Campylobacterota</taxon>
        <taxon>Epsilonproteobacteria</taxon>
        <taxon>Campylobacterales</taxon>
        <taxon>Arcobacteraceae</taxon>
        <taxon>Candidatus Marinarcus</taxon>
    </lineage>
</organism>
<dbReference type="InterPro" id="IPR051532">
    <property type="entry name" value="Ester_Hydrolysis_Enzymes"/>
</dbReference>
<evidence type="ECO:0000313" key="2">
    <source>
        <dbReference type="EMBL" id="RXJ56208.1"/>
    </source>
</evidence>
<sequence length="169" mass="19391">MINNIDVVFLGDSLLARAKWEQLFVSKKVINLGVDGSTTKDIISRMDKVVELQPKNVVLLVGINDLNLYMPLDEVFENYKTIVEKLDNHGFNVIIIQLLYTQMNALNTKVTVFNQFIQHYVKEHQGLTLLNLNDILSEQKILKECFTTDGLHLNTPAYEVMAKRIEKLL</sequence>
<keyword evidence="3" id="KW-1185">Reference proteome</keyword>
<evidence type="ECO:0000313" key="3">
    <source>
        <dbReference type="Proteomes" id="UP000290657"/>
    </source>
</evidence>
<dbReference type="GO" id="GO:0004622">
    <property type="term" value="F:phosphatidylcholine lysophospholipase activity"/>
    <property type="evidence" value="ECO:0007669"/>
    <property type="project" value="TreeGrafter"/>
</dbReference>
<dbReference type="PANTHER" id="PTHR30383">
    <property type="entry name" value="THIOESTERASE 1/PROTEASE 1/LYSOPHOSPHOLIPASE L1"/>
    <property type="match status" value="1"/>
</dbReference>
<gene>
    <name evidence="2" type="ORF">CRV04_09180</name>
</gene>
<comment type="caution">
    <text evidence="2">The sequence shown here is derived from an EMBL/GenBank/DDBJ whole genome shotgun (WGS) entry which is preliminary data.</text>
</comment>
<dbReference type="SUPFAM" id="SSF52266">
    <property type="entry name" value="SGNH hydrolase"/>
    <property type="match status" value="1"/>
</dbReference>
<dbReference type="OrthoDB" id="9794725at2"/>
<protein>
    <recommendedName>
        <fullName evidence="1">SGNH hydrolase-type esterase domain-containing protein</fullName>
    </recommendedName>
</protein>